<organism evidence="1 2">
    <name type="scientific">Trichormus variabilis SAG 1403-4b</name>
    <dbReference type="NCBI Taxonomy" id="447716"/>
    <lineage>
        <taxon>Bacteria</taxon>
        <taxon>Bacillati</taxon>
        <taxon>Cyanobacteriota</taxon>
        <taxon>Cyanophyceae</taxon>
        <taxon>Nostocales</taxon>
        <taxon>Nostocaceae</taxon>
        <taxon>Trichormus</taxon>
    </lineage>
</organism>
<dbReference type="AlphaFoldDB" id="A0A3S1AIG9"/>
<keyword evidence="2" id="KW-1185">Reference proteome</keyword>
<name>A0A3S1AIG9_ANAVA</name>
<comment type="caution">
    <text evidence="1">The sequence shown here is derived from an EMBL/GenBank/DDBJ whole genome shotgun (WGS) entry which is preliminary data.</text>
</comment>
<proteinExistence type="predicted"/>
<dbReference type="Proteomes" id="UP000276103">
    <property type="component" value="Unassembled WGS sequence"/>
</dbReference>
<sequence length="161" mass="18228">MGQGFSNPKKSKLDILTESAILHCQQRHPEALDNIFDNQPPVFNQQIFLKIIAALQTDLDTLSWFCGYLASEINCTQDNHKPHPISELSGLLISFGMELFEDFVPYPGRRLVIGNAEKFQSLPQEIQDRVNQFFVVKPTSSEEAQQINNAILQKLEAVNLN</sequence>
<accession>A0A3S1AIG9</accession>
<dbReference type="EMBL" id="RSCM01000022">
    <property type="protein sequence ID" value="RUS92955.1"/>
    <property type="molecule type" value="Genomic_DNA"/>
</dbReference>
<reference evidence="1 2" key="1">
    <citation type="journal article" date="2019" name="Genome Biol. Evol.">
        <title>Day and night: Metabolic profiles and evolutionary relationships of six axenic non-marine cyanobacteria.</title>
        <authorList>
            <person name="Will S.E."/>
            <person name="Henke P."/>
            <person name="Boedeker C."/>
            <person name="Huang S."/>
            <person name="Brinkmann H."/>
            <person name="Rohde M."/>
            <person name="Jarek M."/>
            <person name="Friedl T."/>
            <person name="Seufert S."/>
            <person name="Schumacher M."/>
            <person name="Overmann J."/>
            <person name="Neumann-Schaal M."/>
            <person name="Petersen J."/>
        </authorList>
    </citation>
    <scope>NUCLEOTIDE SEQUENCE [LARGE SCALE GENOMIC DNA]</scope>
    <source>
        <strain evidence="1 2">SAG 1403-4b</strain>
    </source>
</reference>
<dbReference type="RefSeq" id="WP_127056495.1">
    <property type="nucleotide sequence ID" value="NZ_RSCM01000022.1"/>
</dbReference>
<dbReference type="OrthoDB" id="511645at2"/>
<gene>
    <name evidence="1" type="ORF">DSM107003_47020</name>
</gene>
<protein>
    <submittedName>
        <fullName evidence="1">Uncharacterized protein</fullName>
    </submittedName>
</protein>
<evidence type="ECO:0000313" key="2">
    <source>
        <dbReference type="Proteomes" id="UP000276103"/>
    </source>
</evidence>
<evidence type="ECO:0000313" key="1">
    <source>
        <dbReference type="EMBL" id="RUS92955.1"/>
    </source>
</evidence>